<keyword evidence="1" id="KW-0812">Transmembrane</keyword>
<gene>
    <name evidence="3" type="ORF">COS11_03685</name>
</gene>
<dbReference type="InterPro" id="IPR052920">
    <property type="entry name" value="DNA-binding_regulatory"/>
</dbReference>
<evidence type="ECO:0000313" key="4">
    <source>
        <dbReference type="Proteomes" id="UP000228886"/>
    </source>
</evidence>
<sequence length="307" mass="34060">MKFWNLWWVRIVVDLAIILAGLVLVTVYRALSPRHFPNSITPESFNLSYQAATFPATDGLLLSGWLLYSPKAMTTIICCHGYPANKSDILPAVSFLYPDFNLLLFDFRGHGDSPGRLVTFGLRESKDILGAVNYLKKQPGLKNLPIGIWGYSLGGAVALKSCTLTEEISAIVTDSTYADFPEMVIQYYGNFGPFKYLLGILPEFLGNLFLKGGLACLSPENIVSLVKIPLLIIHSGNDSFVPVTHAQRLYQRANQPKELLILPGEGHGVGLTDEHQKKITAFFKKYLLGKILSEKPQTSPQSREGRR</sequence>
<accession>A0A2M7E8Y5</accession>
<evidence type="ECO:0000256" key="1">
    <source>
        <dbReference type="SAM" id="Phobius"/>
    </source>
</evidence>
<dbReference type="InterPro" id="IPR029058">
    <property type="entry name" value="AB_hydrolase_fold"/>
</dbReference>
<protein>
    <recommendedName>
        <fullName evidence="2">Peptidase S9 prolyl oligopeptidase catalytic domain-containing protein</fullName>
    </recommendedName>
</protein>
<feature type="transmembrane region" description="Helical" evidence="1">
    <location>
        <begin position="6"/>
        <end position="28"/>
    </location>
</feature>
<dbReference type="PANTHER" id="PTHR43358">
    <property type="entry name" value="ALPHA/BETA-HYDROLASE"/>
    <property type="match status" value="1"/>
</dbReference>
<dbReference type="Gene3D" id="3.40.50.1820">
    <property type="entry name" value="alpha/beta hydrolase"/>
    <property type="match status" value="1"/>
</dbReference>
<proteinExistence type="predicted"/>
<dbReference type="PANTHER" id="PTHR43358:SF4">
    <property type="entry name" value="ALPHA_BETA HYDROLASE FOLD-1 DOMAIN-CONTAINING PROTEIN"/>
    <property type="match status" value="1"/>
</dbReference>
<dbReference type="EMBL" id="PETL01000178">
    <property type="protein sequence ID" value="PIV64151.1"/>
    <property type="molecule type" value="Genomic_DNA"/>
</dbReference>
<comment type="caution">
    <text evidence="3">The sequence shown here is derived from an EMBL/GenBank/DDBJ whole genome shotgun (WGS) entry which is preliminary data.</text>
</comment>
<organism evidence="3 4">
    <name type="scientific">bacterium (Candidatus Ratteibacteria) CG01_land_8_20_14_3_00_40_19</name>
    <dbReference type="NCBI Taxonomy" id="2014290"/>
    <lineage>
        <taxon>Bacteria</taxon>
        <taxon>Candidatus Ratteibacteria</taxon>
    </lineage>
</organism>
<evidence type="ECO:0000313" key="3">
    <source>
        <dbReference type="EMBL" id="PIV64151.1"/>
    </source>
</evidence>
<feature type="domain" description="Peptidase S9 prolyl oligopeptidase catalytic" evidence="2">
    <location>
        <begin position="122"/>
        <end position="287"/>
    </location>
</feature>
<keyword evidence="1" id="KW-0472">Membrane</keyword>
<dbReference type="AlphaFoldDB" id="A0A2M7E8Y5"/>
<reference evidence="4" key="1">
    <citation type="submission" date="2017-09" db="EMBL/GenBank/DDBJ databases">
        <title>Depth-based differentiation of microbial function through sediment-hosted aquifers and enrichment of novel symbionts in the deep terrestrial subsurface.</title>
        <authorList>
            <person name="Probst A.J."/>
            <person name="Ladd B."/>
            <person name="Jarett J.K."/>
            <person name="Geller-Mcgrath D.E."/>
            <person name="Sieber C.M.K."/>
            <person name="Emerson J.B."/>
            <person name="Anantharaman K."/>
            <person name="Thomas B.C."/>
            <person name="Malmstrom R."/>
            <person name="Stieglmeier M."/>
            <person name="Klingl A."/>
            <person name="Woyke T."/>
            <person name="Ryan C.M."/>
            <person name="Banfield J.F."/>
        </authorList>
    </citation>
    <scope>NUCLEOTIDE SEQUENCE [LARGE SCALE GENOMIC DNA]</scope>
</reference>
<dbReference type="InterPro" id="IPR001375">
    <property type="entry name" value="Peptidase_S9_cat"/>
</dbReference>
<dbReference type="Proteomes" id="UP000228886">
    <property type="component" value="Unassembled WGS sequence"/>
</dbReference>
<dbReference type="SUPFAM" id="SSF53474">
    <property type="entry name" value="alpha/beta-Hydrolases"/>
    <property type="match status" value="1"/>
</dbReference>
<name>A0A2M7E8Y5_9BACT</name>
<evidence type="ECO:0000259" key="2">
    <source>
        <dbReference type="Pfam" id="PF00326"/>
    </source>
</evidence>
<keyword evidence="1" id="KW-1133">Transmembrane helix</keyword>
<dbReference type="Pfam" id="PF00326">
    <property type="entry name" value="Peptidase_S9"/>
    <property type="match status" value="1"/>
</dbReference>